<dbReference type="Gene3D" id="3.90.226.10">
    <property type="entry name" value="2-enoyl-CoA Hydratase, Chain A, domain 1"/>
    <property type="match status" value="1"/>
</dbReference>
<dbReference type="InterPro" id="IPR029045">
    <property type="entry name" value="ClpP/crotonase-like_dom_sf"/>
</dbReference>
<protein>
    <submittedName>
        <fullName evidence="2">Peptidase S41</fullName>
    </submittedName>
</protein>
<comment type="caution">
    <text evidence="2">The sequence shown here is derived from an EMBL/GenBank/DDBJ whole genome shotgun (WGS) entry which is preliminary data.</text>
</comment>
<gene>
    <name evidence="2" type="ORF">FRX94_07190</name>
</gene>
<dbReference type="RefSeq" id="WP_146324454.1">
    <property type="nucleotide sequence ID" value="NZ_BAABLR010000010.1"/>
</dbReference>
<dbReference type="EMBL" id="VOHM01000013">
    <property type="protein sequence ID" value="TWT25042.1"/>
    <property type="molecule type" value="Genomic_DNA"/>
</dbReference>
<evidence type="ECO:0000313" key="2">
    <source>
        <dbReference type="EMBL" id="TWT25042.1"/>
    </source>
</evidence>
<feature type="domain" description="Tail specific protease" evidence="1">
    <location>
        <begin position="119"/>
        <end position="310"/>
    </location>
</feature>
<evidence type="ECO:0000259" key="1">
    <source>
        <dbReference type="SMART" id="SM00245"/>
    </source>
</evidence>
<dbReference type="AlphaFoldDB" id="A0A5C5UHG2"/>
<proteinExistence type="predicted"/>
<dbReference type="Pfam" id="PF03572">
    <property type="entry name" value="Peptidase_S41"/>
    <property type="match status" value="1"/>
</dbReference>
<evidence type="ECO:0000313" key="3">
    <source>
        <dbReference type="Proteomes" id="UP000320791"/>
    </source>
</evidence>
<keyword evidence="3" id="KW-1185">Reference proteome</keyword>
<name>A0A5C5UHG2_9CORY</name>
<dbReference type="GO" id="GO:0008236">
    <property type="term" value="F:serine-type peptidase activity"/>
    <property type="evidence" value="ECO:0007669"/>
    <property type="project" value="InterPro"/>
</dbReference>
<dbReference type="Proteomes" id="UP000320791">
    <property type="component" value="Unassembled WGS sequence"/>
</dbReference>
<organism evidence="2 3">
    <name type="scientific">Corynebacterium canis</name>
    <dbReference type="NCBI Taxonomy" id="679663"/>
    <lineage>
        <taxon>Bacteria</taxon>
        <taxon>Bacillati</taxon>
        <taxon>Actinomycetota</taxon>
        <taxon>Actinomycetes</taxon>
        <taxon>Mycobacteriales</taxon>
        <taxon>Corynebacteriaceae</taxon>
        <taxon>Corynebacterium</taxon>
    </lineage>
</organism>
<dbReference type="SUPFAM" id="SSF52096">
    <property type="entry name" value="ClpP/crotonase"/>
    <property type="match status" value="1"/>
</dbReference>
<accession>A0A5C5UHG2</accession>
<dbReference type="SMART" id="SM00245">
    <property type="entry name" value="TSPc"/>
    <property type="match status" value="1"/>
</dbReference>
<dbReference type="InterPro" id="IPR005151">
    <property type="entry name" value="Tail-specific_protease"/>
</dbReference>
<reference evidence="2 3" key="1">
    <citation type="submission" date="2019-08" db="EMBL/GenBank/DDBJ databases">
        <authorList>
            <person name="Lei W."/>
        </authorList>
    </citation>
    <scope>NUCLEOTIDE SEQUENCE [LARGE SCALE GENOMIC DNA]</scope>
    <source>
        <strain evidence="2 3">CCUG 58627</strain>
    </source>
</reference>
<dbReference type="GO" id="GO:0006508">
    <property type="term" value="P:proteolysis"/>
    <property type="evidence" value="ECO:0007669"/>
    <property type="project" value="InterPro"/>
</dbReference>
<sequence>MKKKVLGCFGGFAILFVVLALVGTWFYGPQLGAALLGRPILMVSTPHRYATFAFDFAERHGLYADSPEFAAAREAAEAKLPQAESVADTHELINDVLKAAGGKHSRLVPPAENQQGTKENSELPTVTRQDDIVQAKVPELLQGPIAQEYADTLAAGLSTHVPGACGVIVDLRGNTGGDMGPMLAGLSSLLPDGTVLTFRQRVGSSDVTISGSSVAGGGTPVTAQASEKFTVPVALLTDDHTASSGEATLLSFRGLDNTRSFGKPTAGYASSNMNVNMPDGAAILLTNAQDVARTGEAFAEDPIAPDVDTDQPVEKATEWLKHECS</sequence>
<dbReference type="OrthoDB" id="7314861at2"/>